<accession>A0A2N0TGT6</accession>
<gene>
    <name evidence="1" type="ORF">APC1461_1832</name>
</gene>
<proteinExistence type="predicted"/>
<comment type="caution">
    <text evidence="1">The sequence shown here is derived from an EMBL/GenBank/DDBJ whole genome shotgun (WGS) entry which is preliminary data.</text>
</comment>
<reference evidence="1 2" key="1">
    <citation type="submission" date="2017-12" db="EMBL/GenBank/DDBJ databases">
        <title>Bifidobacterium longum APC/DPC strains.</title>
        <authorList>
            <person name="Arboleya S."/>
        </authorList>
    </citation>
    <scope>NUCLEOTIDE SEQUENCE [LARGE SCALE GENOMIC DNA]</scope>
    <source>
        <strain evidence="1 2">APC1461</strain>
    </source>
</reference>
<dbReference type="EMBL" id="PJEG01000023">
    <property type="protein sequence ID" value="PKD13956.1"/>
    <property type="molecule type" value="Genomic_DNA"/>
</dbReference>
<evidence type="ECO:0000313" key="1">
    <source>
        <dbReference type="EMBL" id="PKD13956.1"/>
    </source>
</evidence>
<dbReference type="AlphaFoldDB" id="A0A2N0TGT6"/>
<dbReference type="Proteomes" id="UP000232928">
    <property type="component" value="Unassembled WGS sequence"/>
</dbReference>
<name>A0A2N0TGT6_BIFLN</name>
<evidence type="ECO:0000313" key="2">
    <source>
        <dbReference type="Proteomes" id="UP000232928"/>
    </source>
</evidence>
<protein>
    <submittedName>
        <fullName evidence="1">Uncharacterized protein</fullName>
    </submittedName>
</protein>
<sequence length="37" mass="4269">MDRTDNNHRIPECAFSVHIEGDTTRLNINMHDAVESE</sequence>
<organism evidence="1 2">
    <name type="scientific">Bifidobacterium longum</name>
    <dbReference type="NCBI Taxonomy" id="216816"/>
    <lineage>
        <taxon>Bacteria</taxon>
        <taxon>Bacillati</taxon>
        <taxon>Actinomycetota</taxon>
        <taxon>Actinomycetes</taxon>
        <taxon>Bifidobacteriales</taxon>
        <taxon>Bifidobacteriaceae</taxon>
        <taxon>Bifidobacterium</taxon>
    </lineage>
</organism>